<gene>
    <name evidence="2" type="ORF">TKK_011254</name>
</gene>
<reference evidence="2 3" key="1">
    <citation type="journal article" date="2024" name="bioRxiv">
        <title>A reference genome for Trichogramma kaykai: A tiny desert-dwelling parasitoid wasp with competing sex-ratio distorters.</title>
        <authorList>
            <person name="Culotta J."/>
            <person name="Lindsey A.R."/>
        </authorList>
    </citation>
    <scope>NUCLEOTIDE SEQUENCE [LARGE SCALE GENOMIC DNA]</scope>
    <source>
        <strain evidence="2 3">KSX58</strain>
    </source>
</reference>
<feature type="compositionally biased region" description="Basic and acidic residues" evidence="1">
    <location>
        <begin position="559"/>
        <end position="572"/>
    </location>
</feature>
<protein>
    <submittedName>
        <fullName evidence="2">Uncharacterized protein</fullName>
    </submittedName>
</protein>
<evidence type="ECO:0000313" key="2">
    <source>
        <dbReference type="EMBL" id="KAL3394214.1"/>
    </source>
</evidence>
<proteinExistence type="predicted"/>
<feature type="region of interest" description="Disordered" evidence="1">
    <location>
        <begin position="74"/>
        <end position="117"/>
    </location>
</feature>
<accession>A0ABD2WNK9</accession>
<feature type="region of interest" description="Disordered" evidence="1">
    <location>
        <begin position="145"/>
        <end position="164"/>
    </location>
</feature>
<keyword evidence="3" id="KW-1185">Reference proteome</keyword>
<feature type="compositionally biased region" description="Polar residues" evidence="1">
    <location>
        <begin position="74"/>
        <end position="84"/>
    </location>
</feature>
<dbReference type="EMBL" id="JBJJXI010000092">
    <property type="protein sequence ID" value="KAL3394214.1"/>
    <property type="molecule type" value="Genomic_DNA"/>
</dbReference>
<evidence type="ECO:0000256" key="1">
    <source>
        <dbReference type="SAM" id="MobiDB-lite"/>
    </source>
</evidence>
<dbReference type="Proteomes" id="UP001627154">
    <property type="component" value="Unassembled WGS sequence"/>
</dbReference>
<feature type="region of interest" description="Disordered" evidence="1">
    <location>
        <begin position="528"/>
        <end position="587"/>
    </location>
</feature>
<dbReference type="AlphaFoldDB" id="A0ABD2WNK9"/>
<evidence type="ECO:0000313" key="3">
    <source>
        <dbReference type="Proteomes" id="UP001627154"/>
    </source>
</evidence>
<comment type="caution">
    <text evidence="2">The sequence shown here is derived from an EMBL/GenBank/DDBJ whole genome shotgun (WGS) entry which is preliminary data.</text>
</comment>
<sequence>MALNKSLKHTPSSRCSYFSDITASTGKQTSFLVPVRIKVNQTPSQGPLSCEKKNPSKMLQPVLIKNLFQSTQKEKQNTALTSASTQKKRRQTQRQTQAFLNTQSCHKPKPDESGTKVRRQLYQNLDSPKESDCKENTIKPVRMKTRTHKQSEVPAARKSTAAVQNKNRTSLLLPPNSIKNTIINNSGSKFKAPISRQIPKNNSTINRNTESVINASEAQSSQRNETLTNSVKAVEEVEMELDIKENSATSSQMSKTFMSKSLNNLNQFGRPTVIINGLKTNFVNDGDPLSLGLKNLTMQDPSCSCNCKKSETSSNKFDLSKLNDLNEGTKKQFVSHLESSIKACKEQSSMLRQSLEICENQRTSLEEILKFITNISTLSLLASDKFQDNNDSTNNLNSSSTTITDVNLSHPDELRKCESTKLIPSINADESNTFFSNCNEKQSSSINETATLVPKVIQDLENKPATEEIENASKIPVFPAKILVSDFNQESKDTTMELSDEIVRLSTIGEVSYEVDLSEKDDASNKENFNIYHDSSNQSIGLKTPKTPRRKSSLNIYRDSPRRSSRLAEKRRSLSLQEQSYSKEDSFEKLENELNVEVRPKYNSISSKSLPASPMKGSTTPMQWDKRVEKPLQEYMAMKMNGTFLVTPDVKRFQSFLDPSDTPQHSRKSLSRKIFMELCDLYAESPESK</sequence>
<name>A0ABD2WNK9_9HYME</name>
<organism evidence="2 3">
    <name type="scientific">Trichogramma kaykai</name>
    <dbReference type="NCBI Taxonomy" id="54128"/>
    <lineage>
        <taxon>Eukaryota</taxon>
        <taxon>Metazoa</taxon>
        <taxon>Ecdysozoa</taxon>
        <taxon>Arthropoda</taxon>
        <taxon>Hexapoda</taxon>
        <taxon>Insecta</taxon>
        <taxon>Pterygota</taxon>
        <taxon>Neoptera</taxon>
        <taxon>Endopterygota</taxon>
        <taxon>Hymenoptera</taxon>
        <taxon>Apocrita</taxon>
        <taxon>Proctotrupomorpha</taxon>
        <taxon>Chalcidoidea</taxon>
        <taxon>Trichogrammatidae</taxon>
        <taxon>Trichogramma</taxon>
    </lineage>
</organism>